<feature type="compositionally biased region" description="Basic and acidic residues" evidence="3">
    <location>
        <begin position="63"/>
        <end position="79"/>
    </location>
</feature>
<proteinExistence type="predicted"/>
<keyword evidence="5" id="KW-1185">Reference proteome</keyword>
<reference evidence="4" key="1">
    <citation type="journal article" date="2023" name="Insect Mol. Biol.">
        <title>Genome sequencing provides insights into the evolution of gene families encoding plant cell wall-degrading enzymes in longhorned beetles.</title>
        <authorList>
            <person name="Shin N.R."/>
            <person name="Okamura Y."/>
            <person name="Kirsch R."/>
            <person name="Pauchet Y."/>
        </authorList>
    </citation>
    <scope>NUCLEOTIDE SEQUENCE</scope>
    <source>
        <strain evidence="4">AMC_N1</strain>
    </source>
</reference>
<evidence type="ECO:0000256" key="2">
    <source>
        <dbReference type="PROSITE-ProRule" id="PRU00497"/>
    </source>
</evidence>
<protein>
    <recommendedName>
        <fullName evidence="6">Adult-specific cuticular protein ACP-20</fullName>
    </recommendedName>
</protein>
<evidence type="ECO:0000256" key="3">
    <source>
        <dbReference type="SAM" id="MobiDB-lite"/>
    </source>
</evidence>
<dbReference type="GO" id="GO:0031012">
    <property type="term" value="C:extracellular matrix"/>
    <property type="evidence" value="ECO:0007669"/>
    <property type="project" value="TreeGrafter"/>
</dbReference>
<evidence type="ECO:0000256" key="1">
    <source>
        <dbReference type="ARBA" id="ARBA00022460"/>
    </source>
</evidence>
<name>A0AAV8Y622_9CUCU</name>
<dbReference type="PANTHER" id="PTHR12236">
    <property type="entry name" value="STRUCTURAL CONTITUENT OF CUTICLE"/>
    <property type="match status" value="1"/>
</dbReference>
<dbReference type="InterPro" id="IPR000618">
    <property type="entry name" value="Insect_cuticle"/>
</dbReference>
<organism evidence="4 5">
    <name type="scientific">Aromia moschata</name>
    <dbReference type="NCBI Taxonomy" id="1265417"/>
    <lineage>
        <taxon>Eukaryota</taxon>
        <taxon>Metazoa</taxon>
        <taxon>Ecdysozoa</taxon>
        <taxon>Arthropoda</taxon>
        <taxon>Hexapoda</taxon>
        <taxon>Insecta</taxon>
        <taxon>Pterygota</taxon>
        <taxon>Neoptera</taxon>
        <taxon>Endopterygota</taxon>
        <taxon>Coleoptera</taxon>
        <taxon>Polyphaga</taxon>
        <taxon>Cucujiformia</taxon>
        <taxon>Chrysomeloidea</taxon>
        <taxon>Cerambycidae</taxon>
        <taxon>Cerambycinae</taxon>
        <taxon>Callichromatini</taxon>
        <taxon>Aromia</taxon>
    </lineage>
</organism>
<dbReference type="PROSITE" id="PS51155">
    <property type="entry name" value="CHIT_BIND_RR_2"/>
    <property type="match status" value="1"/>
</dbReference>
<dbReference type="GO" id="GO:0005615">
    <property type="term" value="C:extracellular space"/>
    <property type="evidence" value="ECO:0007669"/>
    <property type="project" value="TreeGrafter"/>
</dbReference>
<feature type="region of interest" description="Disordered" evidence="3">
    <location>
        <begin position="63"/>
        <end position="86"/>
    </location>
</feature>
<dbReference type="Pfam" id="PF00379">
    <property type="entry name" value="Chitin_bind_4"/>
    <property type="match status" value="1"/>
</dbReference>
<dbReference type="PANTHER" id="PTHR12236:SF96">
    <property type="entry name" value="PUPAL CUTICLE PROTEIN EDG-84A-LIKE PROTEIN"/>
    <property type="match status" value="1"/>
</dbReference>
<dbReference type="EMBL" id="JAPWTK010000211">
    <property type="protein sequence ID" value="KAJ8945688.1"/>
    <property type="molecule type" value="Genomic_DNA"/>
</dbReference>
<dbReference type="InterPro" id="IPR051217">
    <property type="entry name" value="Insect_Cuticle_Struc_Prot"/>
</dbReference>
<gene>
    <name evidence="4" type="ORF">NQ318_012407</name>
</gene>
<dbReference type="AlphaFoldDB" id="A0AAV8Y622"/>
<dbReference type="GO" id="GO:0042302">
    <property type="term" value="F:structural constituent of cuticle"/>
    <property type="evidence" value="ECO:0007669"/>
    <property type="project" value="UniProtKB-UniRule"/>
</dbReference>
<keyword evidence="1 2" id="KW-0193">Cuticle</keyword>
<dbReference type="Proteomes" id="UP001162162">
    <property type="component" value="Unassembled WGS sequence"/>
</dbReference>
<sequence>MEDMVMVESLRGMEDMAVMVYTTVTEYMMVSMGMEEMGLAFMRCVLPPDGHAHYKFGYGVHDPHTGDSKSQEEHRKGDHVTGGYAVQEPDGTQRIVKYKSGPHTGFEAVVERVGVAHHPARYGHGKHGQDLGGVGGTSYVTMTNWGNQGQDKHGYY</sequence>
<evidence type="ECO:0000313" key="5">
    <source>
        <dbReference type="Proteomes" id="UP001162162"/>
    </source>
</evidence>
<evidence type="ECO:0008006" key="6">
    <source>
        <dbReference type="Google" id="ProtNLM"/>
    </source>
</evidence>
<evidence type="ECO:0000313" key="4">
    <source>
        <dbReference type="EMBL" id="KAJ8945688.1"/>
    </source>
</evidence>
<comment type="caution">
    <text evidence="4">The sequence shown here is derived from an EMBL/GenBank/DDBJ whole genome shotgun (WGS) entry which is preliminary data.</text>
</comment>
<accession>A0AAV8Y622</accession>